<gene>
    <name evidence="8" type="ORF">Q8X39_18560</name>
</gene>
<keyword evidence="9" id="KW-1185">Reference proteome</keyword>
<feature type="transmembrane region" description="Helical" evidence="7">
    <location>
        <begin position="201"/>
        <end position="221"/>
    </location>
</feature>
<evidence type="ECO:0000256" key="7">
    <source>
        <dbReference type="SAM" id="Phobius"/>
    </source>
</evidence>
<dbReference type="InterPro" id="IPR001851">
    <property type="entry name" value="ABC_transp_permease"/>
</dbReference>
<accession>A0ABT9G838</accession>
<proteinExistence type="predicted"/>
<keyword evidence="4 7" id="KW-1133">Transmembrane helix</keyword>
<feature type="transmembrane region" description="Helical" evidence="7">
    <location>
        <begin position="118"/>
        <end position="138"/>
    </location>
</feature>
<feature type="transmembrane region" description="Helical" evidence="7">
    <location>
        <begin position="330"/>
        <end position="350"/>
    </location>
</feature>
<evidence type="ECO:0000256" key="4">
    <source>
        <dbReference type="ARBA" id="ARBA00022989"/>
    </source>
</evidence>
<dbReference type="RefSeq" id="WP_305751186.1">
    <property type="nucleotide sequence ID" value="NZ_JAUZEE010000013.1"/>
</dbReference>
<reference evidence="8 9" key="1">
    <citation type="submission" date="2023-08" db="EMBL/GenBank/DDBJ databases">
        <authorList>
            <person name="Roldan D.M."/>
            <person name="Menes R.J."/>
        </authorList>
    </citation>
    <scope>NUCLEOTIDE SEQUENCE [LARGE SCALE GENOMIC DNA]</scope>
    <source>
        <strain evidence="8 9">CCM 2812</strain>
    </source>
</reference>
<dbReference type="PANTHER" id="PTHR47089">
    <property type="entry name" value="ABC TRANSPORTER, PERMEASE PROTEIN"/>
    <property type="match status" value="1"/>
</dbReference>
<name>A0ABT9G838_LEPDI</name>
<feature type="transmembrane region" description="Helical" evidence="7">
    <location>
        <begin position="92"/>
        <end position="112"/>
    </location>
</feature>
<evidence type="ECO:0000256" key="6">
    <source>
        <dbReference type="SAM" id="MobiDB-lite"/>
    </source>
</evidence>
<feature type="transmembrane region" description="Helical" evidence="7">
    <location>
        <begin position="269"/>
        <end position="292"/>
    </location>
</feature>
<dbReference type="EMBL" id="JAUZEE010000013">
    <property type="protein sequence ID" value="MDP4302646.1"/>
    <property type="molecule type" value="Genomic_DNA"/>
</dbReference>
<evidence type="ECO:0000256" key="1">
    <source>
        <dbReference type="ARBA" id="ARBA00004651"/>
    </source>
</evidence>
<evidence type="ECO:0000256" key="3">
    <source>
        <dbReference type="ARBA" id="ARBA00022692"/>
    </source>
</evidence>
<evidence type="ECO:0000313" key="8">
    <source>
        <dbReference type="EMBL" id="MDP4302646.1"/>
    </source>
</evidence>
<feature type="region of interest" description="Disordered" evidence="6">
    <location>
        <begin position="356"/>
        <end position="382"/>
    </location>
</feature>
<dbReference type="Pfam" id="PF02653">
    <property type="entry name" value="BPD_transp_2"/>
    <property type="match status" value="1"/>
</dbReference>
<keyword evidence="2" id="KW-1003">Cell membrane</keyword>
<organism evidence="8 9">
    <name type="scientific">Leptothrix discophora</name>
    <dbReference type="NCBI Taxonomy" id="89"/>
    <lineage>
        <taxon>Bacteria</taxon>
        <taxon>Pseudomonadati</taxon>
        <taxon>Pseudomonadota</taxon>
        <taxon>Betaproteobacteria</taxon>
        <taxon>Burkholderiales</taxon>
        <taxon>Sphaerotilaceae</taxon>
        <taxon>Leptothrix</taxon>
    </lineage>
</organism>
<feature type="transmembrane region" description="Helical" evidence="7">
    <location>
        <begin position="147"/>
        <end position="165"/>
    </location>
</feature>
<protein>
    <submittedName>
        <fullName evidence="8">ABC transporter permease</fullName>
    </submittedName>
</protein>
<keyword evidence="3 7" id="KW-0812">Transmembrane</keyword>
<keyword evidence="5 7" id="KW-0472">Membrane</keyword>
<dbReference type="PANTHER" id="PTHR47089:SF1">
    <property type="entry name" value="GUANOSINE ABC TRANSPORTER PERMEASE PROTEIN NUPP"/>
    <property type="match status" value="1"/>
</dbReference>
<feature type="transmembrane region" description="Helical" evidence="7">
    <location>
        <begin position="16"/>
        <end position="37"/>
    </location>
</feature>
<evidence type="ECO:0000256" key="2">
    <source>
        <dbReference type="ARBA" id="ARBA00022475"/>
    </source>
</evidence>
<evidence type="ECO:0000313" key="9">
    <source>
        <dbReference type="Proteomes" id="UP001235760"/>
    </source>
</evidence>
<dbReference type="CDD" id="cd06580">
    <property type="entry name" value="TM_PBP1_transp_TpRbsC_like"/>
    <property type="match status" value="1"/>
</dbReference>
<comment type="caution">
    <text evidence="8">The sequence shown here is derived from an EMBL/GenBank/DDBJ whole genome shotgun (WGS) entry which is preliminary data.</text>
</comment>
<dbReference type="Proteomes" id="UP001235760">
    <property type="component" value="Unassembled WGS sequence"/>
</dbReference>
<feature type="transmembrane region" description="Helical" evidence="7">
    <location>
        <begin position="299"/>
        <end position="318"/>
    </location>
</feature>
<evidence type="ECO:0000256" key="5">
    <source>
        <dbReference type="ARBA" id="ARBA00023136"/>
    </source>
</evidence>
<comment type="subcellular location">
    <subcellularLocation>
        <location evidence="1">Cell membrane</location>
        <topology evidence="1">Multi-pass membrane protein</topology>
    </subcellularLocation>
</comment>
<feature type="transmembrane region" description="Helical" evidence="7">
    <location>
        <begin position="241"/>
        <end position="263"/>
    </location>
</feature>
<sequence length="382" mass="38451">MAAVESSGRWRDPAEAVLLPVLALLGALLAFGVFVWLSGQSALEAWKLLFLGAFGDSFSWQNTLQRAAPLMLTALAVALPAQAGLTVIGGEGALVLGALAAAALPYALPGLAGTGGTALMLLAGALAGAAWVALAGWLRQGRGVNETISSLLLSYLAIALFKHVVEGPLRDPASLNKPSTQPVAESLRIAGMPWDGSVTDVHWGLAWGVGLCVAAGIWLSFTASGFAMRVVGGNLRAARGVGLPALALILVACGLGGAAAGLAGAIEVLAVHTSANASLIAGLGYTGILVAFVARHNPWAIPPVAILFGGFGAAGSLLQRRLGLPDASVLVLQGFAFVLILAAEAGRGRLLAARAARTRSTEPPPAGSSSEPAPVAMPAIPT</sequence>